<evidence type="ECO:0000313" key="4">
    <source>
        <dbReference type="Proteomes" id="UP001249851"/>
    </source>
</evidence>
<dbReference type="Gene3D" id="3.30.710.10">
    <property type="entry name" value="Potassium Channel Kv1.1, Chain A"/>
    <property type="match status" value="1"/>
</dbReference>
<feature type="compositionally biased region" description="Acidic residues" evidence="1">
    <location>
        <begin position="1179"/>
        <end position="1189"/>
    </location>
</feature>
<name>A0AAD9QLB9_ACRCE</name>
<dbReference type="PANTHER" id="PTHR21541:SF3">
    <property type="entry name" value="STRUCTURE-SPECIFIC ENDONUCLEASE SUBUNIT SLX4"/>
    <property type="match status" value="1"/>
</dbReference>
<evidence type="ECO:0000256" key="1">
    <source>
        <dbReference type="SAM" id="MobiDB-lite"/>
    </source>
</evidence>
<gene>
    <name evidence="3" type="ORF">P5673_013088</name>
</gene>
<dbReference type="PANTHER" id="PTHR21541">
    <property type="entry name" value="BTB POZ DOMAIN CONTAINING 12"/>
    <property type="match status" value="1"/>
</dbReference>
<dbReference type="InterPro" id="IPR000210">
    <property type="entry name" value="BTB/POZ_dom"/>
</dbReference>
<accession>A0AAD9QLB9</accession>
<evidence type="ECO:0000313" key="3">
    <source>
        <dbReference type="EMBL" id="KAK2563392.1"/>
    </source>
</evidence>
<sequence length="1705" mass="188032">MLEKCAYQRKPKFQSKIPEEAASAKKEMADLQSEAKVALMQERQNEREMEKERESEPSDVNNELDSGIFEDKKKVQNQQDLALFTDKSISKSQICPVCSMELLTTESMNVINDHINNCLDKQMNSNSYIMLENGFSEPSGESMGEDVFFCLLCQKDLSKMNSQRRGQHISRCCDQSSKGERIPPSSDSQSQRLNSLQCPICGKGFKLSKTRQSHLKKCAQDYGVNTNQLLEIMHREKQQEDLTNGTTVLTLPPIKPHQASRVKRKRVGGGKKEDLDEETQIALALSASIAPFPLHSDPCTKKTVKVKGGKKRGDNELPPLLLRDNESAQRAVALRAAQVLCTKDNGDDDEDEISCTPSLAPSRFVQNNLACPAVLSVCNLENNFDSPRTSDEKEDVDNDPKEAVKIDGGGNCTNETCESSFTVDPEFSKSFLNSLYSAEIEEESDVVTKVPRPSPLWSLAGLMEPPSFTYVVPGLLPPLSPQKGKNLLEQSTGSESRGINENAAIKCGNTQPTNQGGNLEETKELGKSAVQHQTITTVTEKCAEITPSQVADMEILLELAQDDEKSNISLDSQHVIPTSGFCIDRQVKVEEVDIVPSGVPELLQDLSSMINNSFLSDVMIKLQDGQEMVAHSFILALRSEVLAQLLTEQRAVCEGTTCNGSWTGKFCLLFEDVDKDVFEPVLRHIYTGDVSMLNTNDLDEIAKLAERLRLPCLLKTCKATREKLRSSFGSDQDDGMADFATTQLDKLEENLWRDKNINELSDERQASANKLDEGDFLNDDDIEEIMIFQTQSLRRKGSLEWRNVEQRQSCSHEKNFDNGELFAPGVNRNRGLQKEAEYNNLEVKNQSSMKENGLVLPNLIEGLNSSRDTVLINGAQRGNISSKLDASVNLSHSNIATVNEKVDAVENTNNICGRNERKEMTVGLSTVHGKEYIEEDRVIAENKLRGEMSPRAKDISRMSDFENTENEFNGRHRMFTGDDGQLSPDISKSVIDIEALPCNSTRSNDKAISTGSRLETKAKMECFSFNEVPSHRNDEAGIGNEPENEPIVINVPIDLSSENVQGVNGDRLLEADEKREAFSDFTSLVNQEHSSQVWLSVLPEEGCVEYTNNNGSPEEATLLEDDEVGESAVDGSITLISDNDDEEAVNDSSPVKKNLTIVPETPRISRSLPQSKSSSTDTYSEENDVDGDNEVTYTGSSPSKTQKKLRDEAIKFLSMLKERVGSGKGKKSRNKKSSRRESIKRVSPAKLSSQCTEENQERKSPLSPREFRSQGSSQLGHFSRMGDISPLEELPCDFGSSPIWENDDEPDCFTVDKSSPRSPVHVQPNLVLAASEPESNKNCTVSTSTSTPCNPTFGRNNSGYRGCVSTRLTTADLQNCVDHEVLDVCDDKTEGNFDAAATISSFQDVMSPPVPSPDLLRPRSPTLPISPLPPRVVLSPDLTVTNCKSPLPGGCPQSDSPMSPSVCSLSSQQTALGLQSEKGKCAKKLDLKQGSNSTESVKPRISETFDLNIPLMERIKAARNGKNMCLLTNVEEDSSDNSIDGDSIGDENDSKDKKSSIDLRLQDAGNAASGEINEMRDVSTVTDFDFYDDGDIDEFDIVDNCLENINTEANLESGEGTYLKATEVLRGNKGGKEFVGKKKISASYRSNDEIERASVPKKRGKKMDGKSHQTPAPTVSEPVTPMPNYHAMDTPTLKAIFAELLQSPI</sequence>
<protein>
    <submittedName>
        <fullName evidence="3">Structure-specific endonuclease subunit SLX4</fullName>
    </submittedName>
</protein>
<keyword evidence="3" id="KW-0540">Nuclease</keyword>
<feature type="region of interest" description="Disordered" evidence="1">
    <location>
        <begin position="168"/>
        <end position="193"/>
    </location>
</feature>
<feature type="region of interest" description="Disordered" evidence="1">
    <location>
        <begin position="1"/>
        <end position="28"/>
    </location>
</feature>
<keyword evidence="4" id="KW-1185">Reference proteome</keyword>
<feature type="region of interest" description="Disordered" evidence="1">
    <location>
        <begin position="1647"/>
        <end position="1683"/>
    </location>
</feature>
<dbReference type="GO" id="GO:0000712">
    <property type="term" value="P:resolution of meiotic recombination intermediates"/>
    <property type="evidence" value="ECO:0007669"/>
    <property type="project" value="TreeGrafter"/>
</dbReference>
<dbReference type="GO" id="GO:0033557">
    <property type="term" value="C:Slx1-Slx4 complex"/>
    <property type="evidence" value="ECO:0007669"/>
    <property type="project" value="TreeGrafter"/>
</dbReference>
<dbReference type="SUPFAM" id="SSF54695">
    <property type="entry name" value="POZ domain"/>
    <property type="match status" value="1"/>
</dbReference>
<feature type="region of interest" description="Disordered" evidence="1">
    <location>
        <begin position="40"/>
        <end position="64"/>
    </location>
</feature>
<feature type="compositionally biased region" description="Basic and acidic residues" evidence="1">
    <location>
        <begin position="1255"/>
        <end position="1268"/>
    </location>
</feature>
<reference evidence="3" key="1">
    <citation type="journal article" date="2023" name="G3 (Bethesda)">
        <title>Whole genome assembly and annotation of the endangered Caribbean coral Acropora cervicornis.</title>
        <authorList>
            <person name="Selwyn J.D."/>
            <person name="Vollmer S.V."/>
        </authorList>
    </citation>
    <scope>NUCLEOTIDE SEQUENCE</scope>
    <source>
        <strain evidence="3">K2</strain>
    </source>
</reference>
<organism evidence="3 4">
    <name type="scientific">Acropora cervicornis</name>
    <name type="common">Staghorn coral</name>
    <dbReference type="NCBI Taxonomy" id="6130"/>
    <lineage>
        <taxon>Eukaryota</taxon>
        <taxon>Metazoa</taxon>
        <taxon>Cnidaria</taxon>
        <taxon>Anthozoa</taxon>
        <taxon>Hexacorallia</taxon>
        <taxon>Scleractinia</taxon>
        <taxon>Astrocoeniina</taxon>
        <taxon>Acroporidae</taxon>
        <taxon>Acropora</taxon>
    </lineage>
</organism>
<dbReference type="GO" id="GO:0004519">
    <property type="term" value="F:endonuclease activity"/>
    <property type="evidence" value="ECO:0007669"/>
    <property type="project" value="UniProtKB-KW"/>
</dbReference>
<feature type="region of interest" description="Disordered" evidence="1">
    <location>
        <begin position="385"/>
        <end position="409"/>
    </location>
</feature>
<feature type="region of interest" description="Disordered" evidence="1">
    <location>
        <begin position="1141"/>
        <end position="1204"/>
    </location>
</feature>
<evidence type="ECO:0000259" key="2">
    <source>
        <dbReference type="PROSITE" id="PS50097"/>
    </source>
</evidence>
<proteinExistence type="predicted"/>
<dbReference type="Pfam" id="PF00651">
    <property type="entry name" value="BTB"/>
    <property type="match status" value="1"/>
</dbReference>
<dbReference type="InterPro" id="IPR011333">
    <property type="entry name" value="SKP1/BTB/POZ_sf"/>
</dbReference>
<keyword evidence="3" id="KW-0378">Hydrolase</keyword>
<dbReference type="SMART" id="SM00225">
    <property type="entry name" value="BTB"/>
    <property type="match status" value="1"/>
</dbReference>
<feature type="domain" description="BTB" evidence="2">
    <location>
        <begin position="616"/>
        <end position="694"/>
    </location>
</feature>
<reference evidence="3" key="2">
    <citation type="journal article" date="2023" name="Science">
        <title>Genomic signatures of disease resistance in endangered staghorn corals.</title>
        <authorList>
            <person name="Vollmer S.V."/>
            <person name="Selwyn J.D."/>
            <person name="Despard B.A."/>
            <person name="Roesel C.L."/>
        </authorList>
    </citation>
    <scope>NUCLEOTIDE SEQUENCE</scope>
    <source>
        <strain evidence="3">K2</strain>
    </source>
</reference>
<dbReference type="Proteomes" id="UP001249851">
    <property type="component" value="Unassembled WGS sequence"/>
</dbReference>
<feature type="compositionally biased region" description="Basic and acidic residues" evidence="1">
    <location>
        <begin position="43"/>
        <end position="56"/>
    </location>
</feature>
<feature type="compositionally biased region" description="Polar residues" evidence="1">
    <location>
        <begin position="1191"/>
        <end position="1200"/>
    </location>
</feature>
<feature type="compositionally biased region" description="Polar residues" evidence="1">
    <location>
        <begin position="1167"/>
        <end position="1178"/>
    </location>
</feature>
<feature type="compositionally biased region" description="Basic residues" evidence="1">
    <location>
        <begin position="1224"/>
        <end position="1234"/>
    </location>
</feature>
<feature type="compositionally biased region" description="Basic and acidic residues" evidence="1">
    <location>
        <begin position="17"/>
        <end position="28"/>
    </location>
</feature>
<dbReference type="PROSITE" id="PS50097">
    <property type="entry name" value="BTB"/>
    <property type="match status" value="1"/>
</dbReference>
<feature type="region of interest" description="Disordered" evidence="1">
    <location>
        <begin position="300"/>
        <end position="319"/>
    </location>
</feature>
<keyword evidence="3" id="KW-0255">Endonuclease</keyword>
<comment type="caution">
    <text evidence="3">The sequence shown here is derived from an EMBL/GenBank/DDBJ whole genome shotgun (WGS) entry which is preliminary data.</text>
</comment>
<feature type="region of interest" description="Disordered" evidence="1">
    <location>
        <begin position="1533"/>
        <end position="1556"/>
    </location>
</feature>
<dbReference type="EMBL" id="JARQWQ010000025">
    <property type="protein sequence ID" value="KAK2563392.1"/>
    <property type="molecule type" value="Genomic_DNA"/>
</dbReference>
<feature type="region of interest" description="Disordered" evidence="1">
    <location>
        <begin position="1216"/>
        <end position="1280"/>
    </location>
</feature>